<evidence type="ECO:0000313" key="2">
    <source>
        <dbReference type="Proteomes" id="UP001214576"/>
    </source>
</evidence>
<dbReference type="EMBL" id="JAKZEL010000001">
    <property type="protein sequence ID" value="KAI4548282.1"/>
    <property type="molecule type" value="Genomic_DNA"/>
</dbReference>
<dbReference type="Proteomes" id="UP001214576">
    <property type="component" value="Unassembled WGS sequence"/>
</dbReference>
<accession>A0AAD4UKL8</accession>
<keyword evidence="2" id="KW-1185">Reference proteome</keyword>
<organism evidence="1 2">
    <name type="scientific">Ovis ammon polii</name>
    <dbReference type="NCBI Taxonomy" id="230172"/>
    <lineage>
        <taxon>Eukaryota</taxon>
        <taxon>Metazoa</taxon>
        <taxon>Chordata</taxon>
        <taxon>Craniata</taxon>
        <taxon>Vertebrata</taxon>
        <taxon>Euteleostomi</taxon>
        <taxon>Mammalia</taxon>
        <taxon>Eutheria</taxon>
        <taxon>Laurasiatheria</taxon>
        <taxon>Artiodactyla</taxon>
        <taxon>Ruminantia</taxon>
        <taxon>Pecora</taxon>
        <taxon>Bovidae</taxon>
        <taxon>Caprinae</taxon>
        <taxon>Ovis</taxon>
    </lineage>
</organism>
<dbReference type="AlphaFoldDB" id="A0AAD4UKL8"/>
<reference evidence="1" key="1">
    <citation type="submission" date="2022-03" db="EMBL/GenBank/DDBJ databases">
        <title>Genomic analyses of argali, domestic sheep and their hybrids provide insights into chromosomal evolution, heterosis and genetic basis of agronomic traits.</title>
        <authorList>
            <person name="Li M."/>
        </authorList>
    </citation>
    <scope>NUCLEOTIDE SEQUENCE</scope>
    <source>
        <strain evidence="1">CAU-MHL-2022a</strain>
        <tissue evidence="1">Skin</tissue>
    </source>
</reference>
<name>A0AAD4UKL8_OVIAM</name>
<protein>
    <submittedName>
        <fullName evidence="1">Uncharacterized protein</fullName>
    </submittedName>
</protein>
<gene>
    <name evidence="1" type="ORF">MG293_000612</name>
</gene>
<sequence length="179" mass="19922">MKVKSESQVTQSCPTLRNPMDCSLPGSSIHGIFQPLATTSPLSVPMDLTLDSTSDDVTSRSPSFILYKDPIFGIEPRSQVSKTSSFLAKCLTHRKSEKRVFIVAIVTEEMIVDENKKANGSLEGEGGEAATQVECFNIEGLLCYLHLVSVDFCFPTVKDGKYVDLLFLNCKRWKVYKSW</sequence>
<proteinExistence type="predicted"/>
<comment type="caution">
    <text evidence="1">The sequence shown here is derived from an EMBL/GenBank/DDBJ whole genome shotgun (WGS) entry which is preliminary data.</text>
</comment>
<evidence type="ECO:0000313" key="1">
    <source>
        <dbReference type="EMBL" id="KAI4548282.1"/>
    </source>
</evidence>